<sequence length="91" mass="10576">MSKPEFDFLENRYGGKEVCGMYFSENERANFCLGVLTEPRVLLGKNEARFELKFQERFGLGQTSPGMNSDTVFTEPKFEYLITVHKLAYNY</sequence>
<dbReference type="OrthoDB" id="9815585at2"/>
<reference evidence="1 2" key="1">
    <citation type="submission" date="2017-05" db="EMBL/GenBank/DDBJ databases">
        <authorList>
            <person name="Varghese N."/>
            <person name="Submissions S."/>
        </authorList>
    </citation>
    <scope>NUCLEOTIDE SEQUENCE [LARGE SCALE GENOMIC DNA]</scope>
    <source>
        <strain evidence="1 2">DSM 21342</strain>
    </source>
</reference>
<accession>A0A521BGM1</accession>
<proteinExistence type="predicted"/>
<dbReference type="EMBL" id="FXSZ01000002">
    <property type="protein sequence ID" value="SMO46091.1"/>
    <property type="molecule type" value="Genomic_DNA"/>
</dbReference>
<organism evidence="1 2">
    <name type="scientific">Solitalea koreensis</name>
    <dbReference type="NCBI Taxonomy" id="543615"/>
    <lineage>
        <taxon>Bacteria</taxon>
        <taxon>Pseudomonadati</taxon>
        <taxon>Bacteroidota</taxon>
        <taxon>Sphingobacteriia</taxon>
        <taxon>Sphingobacteriales</taxon>
        <taxon>Sphingobacteriaceae</taxon>
        <taxon>Solitalea</taxon>
    </lineage>
</organism>
<dbReference type="AlphaFoldDB" id="A0A521BGM1"/>
<dbReference type="RefSeq" id="WP_142601663.1">
    <property type="nucleotide sequence ID" value="NZ_FXSZ01000002.1"/>
</dbReference>
<gene>
    <name evidence="1" type="ORF">SAMN06265350_102173</name>
</gene>
<evidence type="ECO:0000313" key="2">
    <source>
        <dbReference type="Proteomes" id="UP000315971"/>
    </source>
</evidence>
<evidence type="ECO:0000313" key="1">
    <source>
        <dbReference type="EMBL" id="SMO46091.1"/>
    </source>
</evidence>
<name>A0A521BGM1_9SPHI</name>
<protein>
    <submittedName>
        <fullName evidence="1">Uncharacterized protein</fullName>
    </submittedName>
</protein>
<dbReference type="Proteomes" id="UP000315971">
    <property type="component" value="Unassembled WGS sequence"/>
</dbReference>
<keyword evidence="2" id="KW-1185">Reference proteome</keyword>